<comment type="caution">
    <text evidence="1">The sequence shown here is derived from an EMBL/GenBank/DDBJ whole genome shotgun (WGS) entry which is preliminary data.</text>
</comment>
<keyword evidence="2" id="KW-1185">Reference proteome</keyword>
<evidence type="ECO:0000313" key="1">
    <source>
        <dbReference type="EMBL" id="MBB6000027.1"/>
    </source>
</evidence>
<sequence length="114" mass="12854">MRATVAHWDLGRSEQTVDTLRALLYEEGVDDWTSVHGLLVKFWFSDRKRNIWGAVMLWEPGADLDQPLPPNRARELIGYAPTHRLDVEVEVTVEGLHCTGELTGLGAVWESKNG</sequence>
<dbReference type="Gene3D" id="3.30.70.100">
    <property type="match status" value="1"/>
</dbReference>
<dbReference type="EMBL" id="JACHLY010000001">
    <property type="protein sequence ID" value="MBB6000027.1"/>
    <property type="molecule type" value="Genomic_DNA"/>
</dbReference>
<accession>A0A841E7V2</accession>
<protein>
    <submittedName>
        <fullName evidence="1">Uncharacterized protein</fullName>
    </submittedName>
</protein>
<evidence type="ECO:0000313" key="2">
    <source>
        <dbReference type="Proteomes" id="UP000578077"/>
    </source>
</evidence>
<name>A0A841E7V2_9ACTN</name>
<dbReference type="Proteomes" id="UP000578077">
    <property type="component" value="Unassembled WGS sequence"/>
</dbReference>
<organism evidence="1 2">
    <name type="scientific">Streptomonospora salina</name>
    <dbReference type="NCBI Taxonomy" id="104205"/>
    <lineage>
        <taxon>Bacteria</taxon>
        <taxon>Bacillati</taxon>
        <taxon>Actinomycetota</taxon>
        <taxon>Actinomycetes</taxon>
        <taxon>Streptosporangiales</taxon>
        <taxon>Nocardiopsidaceae</taxon>
        <taxon>Streptomonospora</taxon>
    </lineage>
</organism>
<dbReference type="AlphaFoldDB" id="A0A841E7V2"/>
<reference evidence="1 2" key="1">
    <citation type="submission" date="2020-08" db="EMBL/GenBank/DDBJ databases">
        <title>Sequencing the genomes of 1000 actinobacteria strains.</title>
        <authorList>
            <person name="Klenk H.-P."/>
        </authorList>
    </citation>
    <scope>NUCLEOTIDE SEQUENCE [LARGE SCALE GENOMIC DNA]</scope>
    <source>
        <strain evidence="1 2">DSM 44593</strain>
    </source>
</reference>
<gene>
    <name evidence="1" type="ORF">HNR25_003778</name>
</gene>
<proteinExistence type="predicted"/>